<dbReference type="EMBL" id="JAENRR010000040">
    <property type="protein sequence ID" value="MBK3518726.1"/>
    <property type="molecule type" value="Genomic_DNA"/>
</dbReference>
<evidence type="ECO:0000313" key="3">
    <source>
        <dbReference type="EMBL" id="MBK3518726.1"/>
    </source>
</evidence>
<proteinExistence type="predicted"/>
<dbReference type="PANTHER" id="PTHR33446:SF2">
    <property type="entry name" value="PROTEIN TONB"/>
    <property type="match status" value="1"/>
</dbReference>
<dbReference type="Pfam" id="PF03544">
    <property type="entry name" value="TonB_C"/>
    <property type="match status" value="1"/>
</dbReference>
<dbReference type="InterPro" id="IPR037682">
    <property type="entry name" value="TonB_C"/>
</dbReference>
<dbReference type="SUPFAM" id="SSF69360">
    <property type="entry name" value="Cell wall binding repeat"/>
    <property type="match status" value="1"/>
</dbReference>
<feature type="chain" id="PRO_5045204712" evidence="1">
    <location>
        <begin position="20"/>
        <end position="306"/>
    </location>
</feature>
<reference evidence="3 4" key="1">
    <citation type="submission" date="2021-01" db="EMBL/GenBank/DDBJ databases">
        <title>Carboxyliciviraga sp.nov., isolated from coastal sediments.</title>
        <authorList>
            <person name="Lu D."/>
            <person name="Zhang T."/>
        </authorList>
    </citation>
    <scope>NUCLEOTIDE SEQUENCE [LARGE SCALE GENOMIC DNA]</scope>
    <source>
        <strain evidence="3 4">N1Y132</strain>
    </source>
</reference>
<dbReference type="Gene3D" id="3.30.1150.10">
    <property type="match status" value="1"/>
</dbReference>
<evidence type="ECO:0000313" key="4">
    <source>
        <dbReference type="Proteomes" id="UP000605676"/>
    </source>
</evidence>
<name>A0ABS1HM78_9BACT</name>
<feature type="signal peptide" evidence="1">
    <location>
        <begin position="1"/>
        <end position="19"/>
    </location>
</feature>
<comment type="caution">
    <text evidence="3">The sequence shown here is derived from an EMBL/GenBank/DDBJ whole genome shotgun (WGS) entry which is preliminary data.</text>
</comment>
<feature type="domain" description="TonB C-terminal" evidence="2">
    <location>
        <begin position="216"/>
        <end position="306"/>
    </location>
</feature>
<gene>
    <name evidence="3" type="ORF">JIV24_15370</name>
</gene>
<keyword evidence="1" id="KW-0732">Signal</keyword>
<keyword evidence="4" id="KW-1185">Reference proteome</keyword>
<evidence type="ECO:0000256" key="1">
    <source>
        <dbReference type="SAM" id="SignalP"/>
    </source>
</evidence>
<evidence type="ECO:0000259" key="2">
    <source>
        <dbReference type="PROSITE" id="PS52015"/>
    </source>
</evidence>
<dbReference type="SUPFAM" id="SSF74653">
    <property type="entry name" value="TolA/TonB C-terminal domain"/>
    <property type="match status" value="1"/>
</dbReference>
<protein>
    <submittedName>
        <fullName evidence="3">WG repeat-containing protein</fullName>
    </submittedName>
</protein>
<dbReference type="InterPro" id="IPR051045">
    <property type="entry name" value="TonB-dependent_transducer"/>
</dbReference>
<sequence>MKKHLLLSLLCIFIISAVAQTSDNTYHFKFKKGKYYLVHPNGKKVKCDPFTFASSFSEGLAVVEKDLEFGYIDSIGQMVIDYQYYDAGPFINGITYAAKDGKYGYINKSGQFIVKPQFDLAYSFEEEHGIVKGLNPDTVIYGPSPMIKGLVTKEGQLIGDALYTSILKEDMHFRAYKGDSLFHIAFDGTKKFINANIEVHKDSLFEVVEEMPEYPGGEMGLRRFIATNVRYPIGAQQHGVQGRCYITYVVDETGDIIDIKPAMPAPPILMNESLRVIAVMPKWKPGKIDGEPVKVSYTVPVNFVLQ</sequence>
<organism evidence="3 4">
    <name type="scientific">Carboxylicivirga marina</name>
    <dbReference type="NCBI Taxonomy" id="2800988"/>
    <lineage>
        <taxon>Bacteria</taxon>
        <taxon>Pseudomonadati</taxon>
        <taxon>Bacteroidota</taxon>
        <taxon>Bacteroidia</taxon>
        <taxon>Marinilabiliales</taxon>
        <taxon>Marinilabiliaceae</taxon>
        <taxon>Carboxylicivirga</taxon>
    </lineage>
</organism>
<dbReference type="Pfam" id="PF14903">
    <property type="entry name" value="WG_beta_rep"/>
    <property type="match status" value="2"/>
</dbReference>
<dbReference type="InterPro" id="IPR032774">
    <property type="entry name" value="WG_beta_rep"/>
</dbReference>
<dbReference type="PROSITE" id="PS52015">
    <property type="entry name" value="TONB_CTD"/>
    <property type="match status" value="1"/>
</dbReference>
<accession>A0ABS1HM78</accession>
<dbReference type="PANTHER" id="PTHR33446">
    <property type="entry name" value="PROTEIN TONB-RELATED"/>
    <property type="match status" value="1"/>
</dbReference>
<dbReference type="RefSeq" id="WP_200465952.1">
    <property type="nucleotide sequence ID" value="NZ_JAENRR010000040.1"/>
</dbReference>
<dbReference type="Proteomes" id="UP000605676">
    <property type="component" value="Unassembled WGS sequence"/>
</dbReference>